<dbReference type="PANTHER" id="PTHR12601">
    <property type="entry name" value="EUKARYOTIC TRANSLATION INITIATION FACTOR 3 SUBUNIT EIF-3"/>
    <property type="match status" value="1"/>
</dbReference>
<dbReference type="SUPFAM" id="SSF48452">
    <property type="entry name" value="TPR-like"/>
    <property type="match status" value="1"/>
</dbReference>
<protein>
    <submittedName>
        <fullName evidence="2">Uncharacterized protein</fullName>
    </submittedName>
</protein>
<dbReference type="InterPro" id="IPR027523">
    <property type="entry name" value="CLU_prot"/>
</dbReference>
<feature type="region of interest" description="Disordered" evidence="1">
    <location>
        <begin position="342"/>
        <end position="367"/>
    </location>
</feature>
<name>A0ABD1ND75_9FABA</name>
<gene>
    <name evidence="2" type="ORF">Fmac_007186</name>
</gene>
<dbReference type="InterPro" id="IPR011990">
    <property type="entry name" value="TPR-like_helical_dom_sf"/>
</dbReference>
<keyword evidence="3" id="KW-1185">Reference proteome</keyword>
<sequence>MRYVKRALYLLHLTCGPSLPNTAATYINVAMMEEGLGNLHVALRYLHKALKCNQRLLGPDHIQTAASYHAIAIALSLMEAYPLSVQHERTTLQILRAKLGPDDLRTQDAAAWLEYFESKAFEQQEAAWNGTQKPDTSIASKGHLRYSEIVLGHMNFNGCYTCLEEFSSDHALVLVLVSDLLFDTLVPTGNRFPRLTIGVLSLLEIMDNVRFRLMKNINSRMHIKLDLDIGHDMGLNTATEHNLKGSDLLDYINPSHDPKGRDIAIKRRSQIKVRMESCQNIGSASSDGSWKETPRETSDEEILISGPGVSVDAELETNSAPDSEQPILEKTSNIKQQISGETLADGEHGWQPVQRPRSSGPYGQRLKQRRATISKVYYQKSVESDIDYPYMKSSDQNSTKFGRKVIKTVTYRGKSMPVSDQTTVKDPSEIGGIQIRSSIAPPGTISKLQVYNPQSEIPGNRDCDCVVGKHKEDDKAHANANPTLEEIKNTLKEDKDYLLDSLDDSNHTKVSEKKETQFTDAVQVNFESAKGVESVDVEVHEAVDNVIMIDVMEDPVDSHKLEIDSISASAPPFNPSPGLTHAAPVAMNTTLPSAAGAVPPIDPWPPQSIQTNNFPVTGSGFHVNQFSWQCNMNATVSNFGSDAVWPGCHPFEFPLPSPSIKPYPDPILEPQKQCHVAKDSSLAFVLPEDINNVGENKKEVQALESETSNDEVGRVH</sequence>
<dbReference type="PANTHER" id="PTHR12601:SF17">
    <property type="entry name" value="PROTEIN REDUCED CHLOROPLAST COVERAGE 1"/>
    <property type="match status" value="1"/>
</dbReference>
<feature type="region of interest" description="Disordered" evidence="1">
    <location>
        <begin position="278"/>
        <end position="302"/>
    </location>
</feature>
<proteinExistence type="predicted"/>
<dbReference type="AlphaFoldDB" id="A0ABD1ND75"/>
<evidence type="ECO:0000256" key="1">
    <source>
        <dbReference type="SAM" id="MobiDB-lite"/>
    </source>
</evidence>
<dbReference type="Pfam" id="PF13424">
    <property type="entry name" value="TPR_12"/>
    <property type="match status" value="1"/>
</dbReference>
<organism evidence="2 3">
    <name type="scientific">Flemingia macrophylla</name>
    <dbReference type="NCBI Taxonomy" id="520843"/>
    <lineage>
        <taxon>Eukaryota</taxon>
        <taxon>Viridiplantae</taxon>
        <taxon>Streptophyta</taxon>
        <taxon>Embryophyta</taxon>
        <taxon>Tracheophyta</taxon>
        <taxon>Spermatophyta</taxon>
        <taxon>Magnoliopsida</taxon>
        <taxon>eudicotyledons</taxon>
        <taxon>Gunneridae</taxon>
        <taxon>Pentapetalae</taxon>
        <taxon>rosids</taxon>
        <taxon>fabids</taxon>
        <taxon>Fabales</taxon>
        <taxon>Fabaceae</taxon>
        <taxon>Papilionoideae</taxon>
        <taxon>50 kb inversion clade</taxon>
        <taxon>NPAAA clade</taxon>
        <taxon>indigoferoid/millettioid clade</taxon>
        <taxon>Phaseoleae</taxon>
        <taxon>Flemingia</taxon>
    </lineage>
</organism>
<feature type="compositionally biased region" description="Polar residues" evidence="1">
    <location>
        <begin position="278"/>
        <end position="288"/>
    </location>
</feature>
<evidence type="ECO:0000313" key="2">
    <source>
        <dbReference type="EMBL" id="KAL2345901.1"/>
    </source>
</evidence>
<reference evidence="2 3" key="1">
    <citation type="submission" date="2024-08" db="EMBL/GenBank/DDBJ databases">
        <title>Insights into the chromosomal genome structure of Flemingia macrophylla.</title>
        <authorList>
            <person name="Ding Y."/>
            <person name="Zhao Y."/>
            <person name="Bi W."/>
            <person name="Wu M."/>
            <person name="Zhao G."/>
            <person name="Gong Y."/>
            <person name="Li W."/>
            <person name="Zhang P."/>
        </authorList>
    </citation>
    <scope>NUCLEOTIDE SEQUENCE [LARGE SCALE GENOMIC DNA]</scope>
    <source>
        <strain evidence="2">DYQJB</strain>
        <tissue evidence="2">Leaf</tissue>
    </source>
</reference>
<accession>A0ABD1ND75</accession>
<dbReference type="EMBL" id="JBGMDY010000002">
    <property type="protein sequence ID" value="KAL2345901.1"/>
    <property type="molecule type" value="Genomic_DNA"/>
</dbReference>
<evidence type="ECO:0000313" key="3">
    <source>
        <dbReference type="Proteomes" id="UP001603857"/>
    </source>
</evidence>
<dbReference type="FunFam" id="1.25.40.10:FF:000157">
    <property type="entry name" value="protein TSS isoform X2"/>
    <property type="match status" value="1"/>
</dbReference>
<dbReference type="Proteomes" id="UP001603857">
    <property type="component" value="Unassembled WGS sequence"/>
</dbReference>
<dbReference type="Gene3D" id="1.25.40.10">
    <property type="entry name" value="Tetratricopeptide repeat domain"/>
    <property type="match status" value="1"/>
</dbReference>
<comment type="caution">
    <text evidence="2">The sequence shown here is derived from an EMBL/GenBank/DDBJ whole genome shotgun (WGS) entry which is preliminary data.</text>
</comment>